<dbReference type="GO" id="GO:0032259">
    <property type="term" value="P:methylation"/>
    <property type="evidence" value="ECO:0007669"/>
    <property type="project" value="UniProtKB-KW"/>
</dbReference>
<evidence type="ECO:0000313" key="2">
    <source>
        <dbReference type="EMBL" id="RCW22485.1"/>
    </source>
</evidence>
<gene>
    <name evidence="2" type="ORF">DFR48_1087</name>
</gene>
<dbReference type="PANTHER" id="PTHR42912">
    <property type="entry name" value="METHYLTRANSFERASE"/>
    <property type="match status" value="1"/>
</dbReference>
<organism evidence="2 3">
    <name type="scientific">Ciceribacter lividus</name>
    <dbReference type="NCBI Taxonomy" id="1197950"/>
    <lineage>
        <taxon>Bacteria</taxon>
        <taxon>Pseudomonadati</taxon>
        <taxon>Pseudomonadota</taxon>
        <taxon>Alphaproteobacteria</taxon>
        <taxon>Hyphomicrobiales</taxon>
        <taxon>Rhizobiaceae</taxon>
        <taxon>Ciceribacter</taxon>
    </lineage>
</organism>
<dbReference type="InterPro" id="IPR029063">
    <property type="entry name" value="SAM-dependent_MTases_sf"/>
</dbReference>
<keyword evidence="2" id="KW-0808">Transferase</keyword>
<dbReference type="CDD" id="cd02440">
    <property type="entry name" value="AdoMet_MTases"/>
    <property type="match status" value="1"/>
</dbReference>
<name>A0A6I7HJA4_9HYPH</name>
<dbReference type="GO" id="GO:0008168">
    <property type="term" value="F:methyltransferase activity"/>
    <property type="evidence" value="ECO:0007669"/>
    <property type="project" value="UniProtKB-KW"/>
</dbReference>
<sequence>MAGTAGYDKIWDDVYEAGFSQNWPWDAVVSFVFRNAPRDKARSEVSIFEVGFGTGSNLWFAAREGFSVHGIEGSAIAVGKAKRRLAEEGLAGDLRIGDFTRALDFVDGSFDLVIDRAAITCAGMSVACDVIEEIRRVLKPGGAFLFSPYSKSHPVVGRAREIGDGLMDDIVNSGLSGIGPICFWDEEDIRRAFSRGWEIVSLGELSSKDHVDCRFDRAEWYVSAIKQ</sequence>
<dbReference type="InterPro" id="IPR050508">
    <property type="entry name" value="Methyltransf_Superfamily"/>
</dbReference>
<proteinExistence type="predicted"/>
<dbReference type="SUPFAM" id="SSF53335">
    <property type="entry name" value="S-adenosyl-L-methionine-dependent methyltransferases"/>
    <property type="match status" value="1"/>
</dbReference>
<reference evidence="2 3" key="1">
    <citation type="submission" date="2018-07" db="EMBL/GenBank/DDBJ databases">
        <title>Genomic Encyclopedia of Type Strains, Phase IV (KMG-IV): sequencing the most valuable type-strain genomes for metagenomic binning, comparative biology and taxonomic classification.</title>
        <authorList>
            <person name="Goeker M."/>
        </authorList>
    </citation>
    <scope>NUCLEOTIDE SEQUENCE [LARGE SCALE GENOMIC DNA]</scope>
    <source>
        <strain evidence="2 3">DSM 25528</strain>
    </source>
</reference>
<dbReference type="Gene3D" id="3.40.50.150">
    <property type="entry name" value="Vaccinia Virus protein VP39"/>
    <property type="match status" value="1"/>
</dbReference>
<dbReference type="InterPro" id="IPR041698">
    <property type="entry name" value="Methyltransf_25"/>
</dbReference>
<accession>A0A6I7HJA4</accession>
<dbReference type="RefSeq" id="WP_114363881.1">
    <property type="nucleotide sequence ID" value="NZ_QPIX01000008.1"/>
</dbReference>
<feature type="domain" description="Methyltransferase" evidence="1">
    <location>
        <begin position="47"/>
        <end position="142"/>
    </location>
</feature>
<dbReference type="AlphaFoldDB" id="A0A6I7HJA4"/>
<comment type="caution">
    <text evidence="2">The sequence shown here is derived from an EMBL/GenBank/DDBJ whole genome shotgun (WGS) entry which is preliminary data.</text>
</comment>
<dbReference type="Proteomes" id="UP000252582">
    <property type="component" value="Unassembled WGS sequence"/>
</dbReference>
<keyword evidence="3" id="KW-1185">Reference proteome</keyword>
<evidence type="ECO:0000259" key="1">
    <source>
        <dbReference type="Pfam" id="PF13649"/>
    </source>
</evidence>
<protein>
    <submittedName>
        <fullName evidence="2">Methyltransferase family protein</fullName>
    </submittedName>
</protein>
<dbReference type="EMBL" id="QPIX01000008">
    <property type="protein sequence ID" value="RCW22485.1"/>
    <property type="molecule type" value="Genomic_DNA"/>
</dbReference>
<dbReference type="Pfam" id="PF13649">
    <property type="entry name" value="Methyltransf_25"/>
    <property type="match status" value="1"/>
</dbReference>
<evidence type="ECO:0000313" key="3">
    <source>
        <dbReference type="Proteomes" id="UP000252582"/>
    </source>
</evidence>
<keyword evidence="2" id="KW-0489">Methyltransferase</keyword>